<dbReference type="CDD" id="cd06223">
    <property type="entry name" value="PRTases_typeI"/>
    <property type="match status" value="1"/>
</dbReference>
<comment type="caution">
    <text evidence="2">The sequence shown here is derived from an EMBL/GenBank/DDBJ whole genome shotgun (WGS) entry which is preliminary data.</text>
</comment>
<dbReference type="Gene3D" id="3.40.50.2020">
    <property type="match status" value="1"/>
</dbReference>
<sequence>MFEAQTLGPFLVCQAHALKYCFGSILAMETLEPTVYLNKLPDKFSQGTRVLIVDPMLATGRQYGDVFNKRFATKVCFTFARIGHVPPKTAIK</sequence>
<dbReference type="SUPFAM" id="SSF53271">
    <property type="entry name" value="PRTase-like"/>
    <property type="match status" value="1"/>
</dbReference>
<dbReference type="AlphaFoldDB" id="A0A2U1NYX9"/>
<dbReference type="InterPro" id="IPR000836">
    <property type="entry name" value="PRTase_dom"/>
</dbReference>
<keyword evidence="2" id="KW-0328">Glycosyltransferase</keyword>
<dbReference type="InterPro" id="IPR029057">
    <property type="entry name" value="PRTase-like"/>
</dbReference>
<protein>
    <submittedName>
        <fullName evidence="2">Uracil phosphoribosyltransferase</fullName>
    </submittedName>
</protein>
<gene>
    <name evidence="2" type="ORF">CTI12_AA213060</name>
</gene>
<evidence type="ECO:0000259" key="1">
    <source>
        <dbReference type="Pfam" id="PF14681"/>
    </source>
</evidence>
<accession>A0A2U1NYX9</accession>
<dbReference type="Pfam" id="PF14681">
    <property type="entry name" value="UPRTase"/>
    <property type="match status" value="1"/>
</dbReference>
<dbReference type="GO" id="GO:0016757">
    <property type="term" value="F:glycosyltransferase activity"/>
    <property type="evidence" value="ECO:0007669"/>
    <property type="project" value="UniProtKB-KW"/>
</dbReference>
<proteinExistence type="predicted"/>
<reference evidence="2 3" key="1">
    <citation type="journal article" date="2018" name="Mol. Plant">
        <title>The genome of Artemisia annua provides insight into the evolution of Asteraceae family and artemisinin biosynthesis.</title>
        <authorList>
            <person name="Shen Q."/>
            <person name="Zhang L."/>
            <person name="Liao Z."/>
            <person name="Wang S."/>
            <person name="Yan T."/>
            <person name="Shi P."/>
            <person name="Liu M."/>
            <person name="Fu X."/>
            <person name="Pan Q."/>
            <person name="Wang Y."/>
            <person name="Lv Z."/>
            <person name="Lu X."/>
            <person name="Zhang F."/>
            <person name="Jiang W."/>
            <person name="Ma Y."/>
            <person name="Chen M."/>
            <person name="Hao X."/>
            <person name="Li L."/>
            <person name="Tang Y."/>
            <person name="Lv G."/>
            <person name="Zhou Y."/>
            <person name="Sun X."/>
            <person name="Brodelius P.E."/>
            <person name="Rose J.K.C."/>
            <person name="Tang K."/>
        </authorList>
    </citation>
    <scope>NUCLEOTIDE SEQUENCE [LARGE SCALE GENOMIC DNA]</scope>
    <source>
        <strain evidence="3">cv. Huhao1</strain>
        <tissue evidence="2">Leaf</tissue>
    </source>
</reference>
<feature type="domain" description="Phosphoribosyltransferase" evidence="1">
    <location>
        <begin position="28"/>
        <end position="62"/>
    </location>
</feature>
<evidence type="ECO:0000313" key="3">
    <source>
        <dbReference type="Proteomes" id="UP000245207"/>
    </source>
</evidence>
<keyword evidence="3" id="KW-1185">Reference proteome</keyword>
<name>A0A2U1NYX9_ARTAN</name>
<dbReference type="Proteomes" id="UP000245207">
    <property type="component" value="Unassembled WGS sequence"/>
</dbReference>
<dbReference type="STRING" id="35608.A0A2U1NYX9"/>
<keyword evidence="2" id="KW-0808">Transferase</keyword>
<evidence type="ECO:0000313" key="2">
    <source>
        <dbReference type="EMBL" id="PWA78688.1"/>
    </source>
</evidence>
<dbReference type="EMBL" id="PKPP01001953">
    <property type="protein sequence ID" value="PWA78688.1"/>
    <property type="molecule type" value="Genomic_DNA"/>
</dbReference>
<organism evidence="2 3">
    <name type="scientific">Artemisia annua</name>
    <name type="common">Sweet wormwood</name>
    <dbReference type="NCBI Taxonomy" id="35608"/>
    <lineage>
        <taxon>Eukaryota</taxon>
        <taxon>Viridiplantae</taxon>
        <taxon>Streptophyta</taxon>
        <taxon>Embryophyta</taxon>
        <taxon>Tracheophyta</taxon>
        <taxon>Spermatophyta</taxon>
        <taxon>Magnoliopsida</taxon>
        <taxon>eudicotyledons</taxon>
        <taxon>Gunneridae</taxon>
        <taxon>Pentapetalae</taxon>
        <taxon>asterids</taxon>
        <taxon>campanulids</taxon>
        <taxon>Asterales</taxon>
        <taxon>Asteraceae</taxon>
        <taxon>Asteroideae</taxon>
        <taxon>Anthemideae</taxon>
        <taxon>Artemisiinae</taxon>
        <taxon>Artemisia</taxon>
    </lineage>
</organism>
<dbReference type="OrthoDB" id="106623at2759"/>